<dbReference type="InParanoid" id="B2W3G2"/>
<accession>B2W3G2</accession>
<dbReference type="AlphaFoldDB" id="B2W3G2"/>
<proteinExistence type="predicted"/>
<evidence type="ECO:0000313" key="2">
    <source>
        <dbReference type="EMBL" id="EDU47919.1"/>
    </source>
</evidence>
<dbReference type="HOGENOM" id="CLU_2086009_0_0_1"/>
<reference evidence="3" key="1">
    <citation type="journal article" date="2013" name="G3 (Bethesda)">
        <title>Comparative genomics of a plant-pathogenic fungus, Pyrenophora tritici-repentis, reveals transduplication and the impact of repeat elements on pathogenicity and population divergence.</title>
        <authorList>
            <person name="Manning V.A."/>
            <person name="Pandelova I."/>
            <person name="Dhillon B."/>
            <person name="Wilhelm L.J."/>
            <person name="Goodwin S.B."/>
            <person name="Berlin A.M."/>
            <person name="Figueroa M."/>
            <person name="Freitag M."/>
            <person name="Hane J.K."/>
            <person name="Henrissat B."/>
            <person name="Holman W.H."/>
            <person name="Kodira C.D."/>
            <person name="Martin J."/>
            <person name="Oliver R.P."/>
            <person name="Robbertse B."/>
            <person name="Schackwitz W."/>
            <person name="Schwartz D.C."/>
            <person name="Spatafora J.W."/>
            <person name="Turgeon B.G."/>
            <person name="Yandava C."/>
            <person name="Young S."/>
            <person name="Zhou S."/>
            <person name="Zeng Q."/>
            <person name="Grigoriev I.V."/>
            <person name="Ma L.-J."/>
            <person name="Ciuffetti L.M."/>
        </authorList>
    </citation>
    <scope>NUCLEOTIDE SEQUENCE [LARGE SCALE GENOMIC DNA]</scope>
    <source>
        <strain evidence="3">Pt-1C-BFP</strain>
    </source>
</reference>
<sequence length="117" mass="12805">MRFEIPTIVALLSSFASAVSVCRPHSKLNPFNDSRGCTIFKDQTCGSDPGFAIPGDSGYCADLNNLFADYDGKVRSFRVEKGYQCEFYFEYAYSRAKLDGKECTARQLVACSPAGSG</sequence>
<feature type="signal peptide" evidence="1">
    <location>
        <begin position="1"/>
        <end position="18"/>
    </location>
</feature>
<evidence type="ECO:0000313" key="3">
    <source>
        <dbReference type="Proteomes" id="UP000001471"/>
    </source>
</evidence>
<keyword evidence="1" id="KW-0732">Signal</keyword>
<feature type="chain" id="PRO_5002782442" evidence="1">
    <location>
        <begin position="19"/>
        <end position="117"/>
    </location>
</feature>
<protein>
    <submittedName>
        <fullName evidence="2">Uncharacterized protein</fullName>
    </submittedName>
</protein>
<dbReference type="Proteomes" id="UP000001471">
    <property type="component" value="Unassembled WGS sequence"/>
</dbReference>
<evidence type="ECO:0000256" key="1">
    <source>
        <dbReference type="SAM" id="SignalP"/>
    </source>
</evidence>
<dbReference type="EMBL" id="DS231618">
    <property type="protein sequence ID" value="EDU47919.1"/>
    <property type="molecule type" value="Genomic_DNA"/>
</dbReference>
<organism evidence="2 3">
    <name type="scientific">Pyrenophora tritici-repentis (strain Pt-1C-BFP)</name>
    <name type="common">Wheat tan spot fungus</name>
    <name type="synonym">Drechslera tritici-repentis</name>
    <dbReference type="NCBI Taxonomy" id="426418"/>
    <lineage>
        <taxon>Eukaryota</taxon>
        <taxon>Fungi</taxon>
        <taxon>Dikarya</taxon>
        <taxon>Ascomycota</taxon>
        <taxon>Pezizomycotina</taxon>
        <taxon>Dothideomycetes</taxon>
        <taxon>Pleosporomycetidae</taxon>
        <taxon>Pleosporales</taxon>
        <taxon>Pleosporineae</taxon>
        <taxon>Pleosporaceae</taxon>
        <taxon>Pyrenophora</taxon>
    </lineage>
</organism>
<gene>
    <name evidence="2" type="ORF">PTRG_05012</name>
</gene>
<dbReference type="eggNOG" id="ENOG502TGGX">
    <property type="taxonomic scope" value="Eukaryota"/>
</dbReference>
<dbReference type="OrthoDB" id="3693252at2759"/>
<name>B2W3G2_PYRTR</name>